<evidence type="ECO:0000256" key="1">
    <source>
        <dbReference type="ARBA" id="ARBA00006525"/>
    </source>
</evidence>
<dbReference type="HOGENOM" id="CLU_029601_3_4_14"/>
<name>C4XFY3_MYCFP</name>
<gene>
    <name evidence="3" type="ordered locus">MBIO_0791</name>
</gene>
<comment type="similarity">
    <text evidence="1">Belongs to the DprA/Smf family.</text>
</comment>
<accession>C4XFY3</accession>
<dbReference type="KEGG" id="mfp:MBIO_0791"/>
<sequence>MGGEMNELLVYLSYKYEGNIFEIYKFLKNKKKINQAEIDIVLKELEEKGIKYITALDENFPEILKNFRYSPYVLFYKGNIGLLNKKAVCLTGDIESPIVDINIKKSQNTFLENYPLITNDFKNLDQKFVEIYRQNKKEIIHVLPYGLDYIKETINLDTELYISQYPPQTHAKLFRFKERNILVSFLAEFLIVYSSKSDSGILSLATAFANNNKEVYCYPGLSYDDGNNYLIKLGANLITQIAEVQYY</sequence>
<protein>
    <recommendedName>
        <fullName evidence="2">Smf/DprA SLOG domain-containing protein</fullName>
    </recommendedName>
</protein>
<dbReference type="Proteomes" id="UP000006810">
    <property type="component" value="Chromosome"/>
</dbReference>
<dbReference type="InterPro" id="IPR003488">
    <property type="entry name" value="DprA"/>
</dbReference>
<dbReference type="PANTHER" id="PTHR43022">
    <property type="entry name" value="PROTEIN SMF"/>
    <property type="match status" value="1"/>
</dbReference>
<evidence type="ECO:0000259" key="2">
    <source>
        <dbReference type="Pfam" id="PF02481"/>
    </source>
</evidence>
<dbReference type="AlphaFoldDB" id="C4XFY3"/>
<evidence type="ECO:0000313" key="4">
    <source>
        <dbReference type="Proteomes" id="UP000006810"/>
    </source>
</evidence>
<reference evidence="3 4" key="1">
    <citation type="journal article" date="2009" name="Curr. Microbiol.">
        <title>Molecular cloning and expression of a novel cholinephosphotransferase involved in glycoglycerophospholipid biosynthesis of Mycoplasma fermentans.</title>
        <authorList>
            <person name="Ishida N."/>
            <person name="Irikura D."/>
            <person name="Matsuda K."/>
            <person name="Sato S."/>
            <person name="Asano K."/>
        </authorList>
    </citation>
    <scope>NUCLEOTIDE SEQUENCE [LARGE SCALE GENOMIC DNA]</scope>
    <source>
        <strain evidence="4">ATCC 19989 / NBRC 14854 / NCTC 10117 / PG18</strain>
    </source>
</reference>
<dbReference type="GO" id="GO:0009294">
    <property type="term" value="P:DNA-mediated transformation"/>
    <property type="evidence" value="ECO:0007669"/>
    <property type="project" value="InterPro"/>
</dbReference>
<dbReference type="InterPro" id="IPR057666">
    <property type="entry name" value="DrpA_SLOG"/>
</dbReference>
<keyword evidence="4" id="KW-1185">Reference proteome</keyword>
<dbReference type="EMBL" id="AP009608">
    <property type="protein sequence ID" value="BAH70055.1"/>
    <property type="molecule type" value="Genomic_DNA"/>
</dbReference>
<feature type="domain" description="Smf/DprA SLOG" evidence="2">
    <location>
        <begin position="51"/>
        <end position="244"/>
    </location>
</feature>
<dbReference type="eggNOG" id="COG0758">
    <property type="taxonomic scope" value="Bacteria"/>
</dbReference>
<dbReference type="Pfam" id="PF02481">
    <property type="entry name" value="DNA_processg_A"/>
    <property type="match status" value="1"/>
</dbReference>
<evidence type="ECO:0000313" key="3">
    <source>
        <dbReference type="EMBL" id="BAH70055.1"/>
    </source>
</evidence>
<dbReference type="PATRIC" id="fig|496833.3.peg.384"/>
<dbReference type="Gene3D" id="3.40.50.450">
    <property type="match status" value="1"/>
</dbReference>
<proteinExistence type="inferred from homology"/>
<dbReference type="PANTHER" id="PTHR43022:SF1">
    <property type="entry name" value="PROTEIN SMF"/>
    <property type="match status" value="1"/>
</dbReference>
<organism evidence="3 4">
    <name type="scientific">Mycoplasmopsis fermentans (strain ATCC 19989 / NBRC 14854 / NCTC 10117 / PG18)</name>
    <name type="common">Mycoplasma fermentans</name>
    <dbReference type="NCBI Taxonomy" id="496833"/>
    <lineage>
        <taxon>Bacteria</taxon>
        <taxon>Bacillati</taxon>
        <taxon>Mycoplasmatota</taxon>
        <taxon>Mycoplasmoidales</taxon>
        <taxon>Metamycoplasmataceae</taxon>
        <taxon>Mycoplasmopsis</taxon>
    </lineage>
</organism>